<sequence>MISVPKNCETITGFDRLRVFSSPLLSFFPPTITTLFPPIHIQSPSLTSKLYIAYALNSAGSESLDLVVLSLVSSKATKSNFLAQSSFNTVDAQRVQGRQHEKLFEMLNDLHYFSGVRTRDDMRGELQEHTRLMGSIMNLPADRIAAQTDHQKRMLQVVVFDSPPMKAKDSKSRCLAHLAILDIVNDEREGFMQDKERCCLAFGCAKEQMIVITGTLAKVRDDATTQVVKDATDGDNVKTITLSRPLLHWAHLFVNIGCQFSCVPPEFDIPADLAFYGQAE</sequence>
<dbReference type="AlphaFoldDB" id="A0A074XMY6"/>
<proteinExistence type="predicted"/>
<dbReference type="EMBL" id="KL584704">
    <property type="protein sequence ID" value="KEQ75931.1"/>
    <property type="molecule type" value="Genomic_DNA"/>
</dbReference>
<evidence type="ECO:0000313" key="2">
    <source>
        <dbReference type="Proteomes" id="UP000027730"/>
    </source>
</evidence>
<dbReference type="OrthoDB" id="3907547at2759"/>
<gene>
    <name evidence="1" type="ORF">M436DRAFT_61229</name>
</gene>
<keyword evidence="2" id="KW-1185">Reference proteome</keyword>
<dbReference type="HOGENOM" id="CLU_993903_0_0_1"/>
<name>A0A074XMY6_9PEZI</name>
<dbReference type="RefSeq" id="XP_013430286.1">
    <property type="nucleotide sequence ID" value="XM_013574832.1"/>
</dbReference>
<evidence type="ECO:0000313" key="1">
    <source>
        <dbReference type="EMBL" id="KEQ75931.1"/>
    </source>
</evidence>
<reference evidence="1 2" key="1">
    <citation type="journal article" date="2014" name="BMC Genomics">
        <title>Genome sequencing of four Aureobasidium pullulans varieties: biotechnological potential, stress tolerance, and description of new species.</title>
        <authorList>
            <person name="Gostin Ar C."/>
            <person name="Ohm R.A."/>
            <person name="Kogej T."/>
            <person name="Sonjak S."/>
            <person name="Turk M."/>
            <person name="Zajc J."/>
            <person name="Zalar P."/>
            <person name="Grube M."/>
            <person name="Sun H."/>
            <person name="Han J."/>
            <person name="Sharma A."/>
            <person name="Chiniquy J."/>
            <person name="Ngan C.Y."/>
            <person name="Lipzen A."/>
            <person name="Barry K."/>
            <person name="Grigoriev I.V."/>
            <person name="Gunde-Cimerman N."/>
        </authorList>
    </citation>
    <scope>NUCLEOTIDE SEQUENCE [LARGE SCALE GENOMIC DNA]</scope>
    <source>
        <strain evidence="1 2">CBS 147.97</strain>
    </source>
</reference>
<dbReference type="GeneID" id="25413154"/>
<dbReference type="Proteomes" id="UP000027730">
    <property type="component" value="Unassembled WGS sequence"/>
</dbReference>
<protein>
    <submittedName>
        <fullName evidence="1">Uncharacterized protein</fullName>
    </submittedName>
</protein>
<accession>A0A074XMY6</accession>
<organism evidence="1 2">
    <name type="scientific">Aureobasidium namibiae CBS 147.97</name>
    <dbReference type="NCBI Taxonomy" id="1043004"/>
    <lineage>
        <taxon>Eukaryota</taxon>
        <taxon>Fungi</taxon>
        <taxon>Dikarya</taxon>
        <taxon>Ascomycota</taxon>
        <taxon>Pezizomycotina</taxon>
        <taxon>Dothideomycetes</taxon>
        <taxon>Dothideomycetidae</taxon>
        <taxon>Dothideales</taxon>
        <taxon>Saccotheciaceae</taxon>
        <taxon>Aureobasidium</taxon>
    </lineage>
</organism>